<dbReference type="InterPro" id="IPR006139">
    <property type="entry name" value="D-isomer_2_OHA_DH_cat_dom"/>
</dbReference>
<dbReference type="RefSeq" id="WP_134358046.1">
    <property type="nucleotide sequence ID" value="NZ_CP038033.1"/>
</dbReference>
<evidence type="ECO:0000256" key="2">
    <source>
        <dbReference type="ARBA" id="ARBA00023002"/>
    </source>
</evidence>
<dbReference type="EMBL" id="CP038033">
    <property type="protein sequence ID" value="QBQ54855.1"/>
    <property type="molecule type" value="Genomic_DNA"/>
</dbReference>
<evidence type="ECO:0000256" key="5">
    <source>
        <dbReference type="RuleBase" id="RU003719"/>
    </source>
</evidence>
<keyword evidence="3" id="KW-0520">NAD</keyword>
<keyword evidence="9" id="KW-1185">Reference proteome</keyword>
<dbReference type="OrthoDB" id="9805416at2"/>
<evidence type="ECO:0000313" key="8">
    <source>
        <dbReference type="EMBL" id="QBQ54855.1"/>
    </source>
</evidence>
<evidence type="ECO:0000259" key="6">
    <source>
        <dbReference type="Pfam" id="PF00389"/>
    </source>
</evidence>
<comment type="pathway">
    <text evidence="4">Amino-acid biosynthesis.</text>
</comment>
<accession>A0A4V1AVZ5</accession>
<reference evidence="8 9" key="1">
    <citation type="submission" date="2019-03" db="EMBL/GenBank/DDBJ databases">
        <title>The genome sequence of Nitrosococcus wardiae strain D1FHST reveals the archetypal metabolic capacity of ammonia-oxidizing Gammaproteobacteria.</title>
        <authorList>
            <person name="Wang L."/>
            <person name="Lim C.K."/>
            <person name="Hanson T.E."/>
            <person name="Dang H."/>
            <person name="Klotz M.G."/>
        </authorList>
    </citation>
    <scope>NUCLEOTIDE SEQUENCE [LARGE SCALE GENOMIC DNA]</scope>
    <source>
        <strain evidence="8 9">D1FHS</strain>
    </source>
</reference>
<dbReference type="Pfam" id="PF00389">
    <property type="entry name" value="2-Hacid_dh"/>
    <property type="match status" value="1"/>
</dbReference>
<dbReference type="Proteomes" id="UP000294325">
    <property type="component" value="Chromosome"/>
</dbReference>
<dbReference type="PANTHER" id="PTHR42938">
    <property type="entry name" value="FORMATE DEHYDROGENASE 1"/>
    <property type="match status" value="1"/>
</dbReference>
<evidence type="ECO:0000313" key="9">
    <source>
        <dbReference type="Proteomes" id="UP000294325"/>
    </source>
</evidence>
<dbReference type="InterPro" id="IPR045865">
    <property type="entry name" value="ACT-like_dom_sf"/>
</dbReference>
<dbReference type="InterPro" id="IPR029752">
    <property type="entry name" value="D-isomer_DH_CS1"/>
</dbReference>
<dbReference type="InterPro" id="IPR006140">
    <property type="entry name" value="D-isomer_DH_NAD-bd"/>
</dbReference>
<dbReference type="SUPFAM" id="SSF55021">
    <property type="entry name" value="ACT-like"/>
    <property type="match status" value="1"/>
</dbReference>
<dbReference type="InterPro" id="IPR036291">
    <property type="entry name" value="NAD(P)-bd_dom_sf"/>
</dbReference>
<evidence type="ECO:0000256" key="3">
    <source>
        <dbReference type="ARBA" id="ARBA00023027"/>
    </source>
</evidence>
<dbReference type="SUPFAM" id="SSF51735">
    <property type="entry name" value="NAD(P)-binding Rossmann-fold domains"/>
    <property type="match status" value="1"/>
</dbReference>
<dbReference type="Pfam" id="PF02826">
    <property type="entry name" value="2-Hacid_dh_C"/>
    <property type="match status" value="1"/>
</dbReference>
<evidence type="ECO:0000256" key="4">
    <source>
        <dbReference type="ARBA" id="ARBA00029440"/>
    </source>
</evidence>
<evidence type="ECO:0000256" key="1">
    <source>
        <dbReference type="ARBA" id="ARBA00005854"/>
    </source>
</evidence>
<dbReference type="KEGG" id="nwr:E3U44_10280"/>
<dbReference type="Gene3D" id="3.40.50.720">
    <property type="entry name" value="NAD(P)-binding Rossmann-like Domain"/>
    <property type="match status" value="2"/>
</dbReference>
<comment type="similarity">
    <text evidence="1 5">Belongs to the D-isomer specific 2-hydroxyacid dehydrogenase family.</text>
</comment>
<feature type="domain" description="D-isomer specific 2-hydroxyacid dehydrogenase catalytic" evidence="6">
    <location>
        <begin position="20"/>
        <end position="306"/>
    </location>
</feature>
<dbReference type="AlphaFoldDB" id="A0A4V1AVZ5"/>
<organism evidence="8 9">
    <name type="scientific">Nitrosococcus wardiae</name>
    <dbReference type="NCBI Taxonomy" id="1814290"/>
    <lineage>
        <taxon>Bacteria</taxon>
        <taxon>Pseudomonadati</taxon>
        <taxon>Pseudomonadota</taxon>
        <taxon>Gammaproteobacteria</taxon>
        <taxon>Chromatiales</taxon>
        <taxon>Chromatiaceae</taxon>
        <taxon>Nitrosococcus</taxon>
    </lineage>
</organism>
<gene>
    <name evidence="8" type="ORF">E3U44_10280</name>
</gene>
<dbReference type="Gene3D" id="3.30.70.260">
    <property type="match status" value="1"/>
</dbReference>
<proteinExistence type="inferred from homology"/>
<dbReference type="InterPro" id="IPR029753">
    <property type="entry name" value="D-isomer_DH_CS"/>
</dbReference>
<dbReference type="GO" id="GO:0051287">
    <property type="term" value="F:NAD binding"/>
    <property type="evidence" value="ECO:0007669"/>
    <property type="project" value="InterPro"/>
</dbReference>
<name>A0A4V1AVZ5_9GAMM</name>
<keyword evidence="2 5" id="KW-0560">Oxidoreductase</keyword>
<evidence type="ECO:0000259" key="7">
    <source>
        <dbReference type="Pfam" id="PF02826"/>
    </source>
</evidence>
<protein>
    <submittedName>
        <fullName evidence="8">3-phosphoglycerate dehydrogenase</fullName>
    </submittedName>
</protein>
<dbReference type="PANTHER" id="PTHR42938:SF47">
    <property type="entry name" value="HYDROXYPYRUVATE REDUCTASE"/>
    <property type="match status" value="1"/>
</dbReference>
<dbReference type="GO" id="GO:0016616">
    <property type="term" value="F:oxidoreductase activity, acting on the CH-OH group of donors, NAD or NADP as acceptor"/>
    <property type="evidence" value="ECO:0007669"/>
    <property type="project" value="InterPro"/>
</dbReference>
<dbReference type="CDD" id="cd12174">
    <property type="entry name" value="PGDH_like_3"/>
    <property type="match status" value="1"/>
</dbReference>
<dbReference type="PROSITE" id="PS00065">
    <property type="entry name" value="D_2_HYDROXYACID_DH_1"/>
    <property type="match status" value="1"/>
</dbReference>
<feature type="domain" description="D-isomer specific 2-hydroxyacid dehydrogenase NAD-binding" evidence="7">
    <location>
        <begin position="116"/>
        <end position="274"/>
    </location>
</feature>
<sequence length="387" mass="41883">MYKVLTLNNISIVGLERLPRDQYEVASEIQHPDAILVRSHNMHKMTIPPTLKAVGRAGVGVNNIPVTHLSERGVAVFNAPGANANAVKEVVLAGLLLAARNVCQAWEAAGALTGTDEEIHRQVEAQKKRFVGIELPGRTLGIVGLGAIGVQVANAALALGMRVVGYDPQITVQRAWALSAEVEQATSLDHLLSQADFLSLHVPLLEATQGLINRERLRSMKPGARLLNFARAEIVDEGAVVEAITEGKIAAYVCDFPSNRLKEHPQVIALPHIGASTYEAEENCAVMVAEQIREFLQNGNVQNSVNFPEAMLPRTEGWRLAIANANIPTMVAQISTHLAEGGLNIIDMLNKSRRDLAYTLVDVDRPIPKHLIEGIKAIQGVLSVRAL</sequence>
<dbReference type="PROSITE" id="PS00670">
    <property type="entry name" value="D_2_HYDROXYACID_DH_2"/>
    <property type="match status" value="1"/>
</dbReference>
<dbReference type="SUPFAM" id="SSF52283">
    <property type="entry name" value="Formate/glycerate dehydrogenase catalytic domain-like"/>
    <property type="match status" value="1"/>
</dbReference>